<evidence type="ECO:0000256" key="4">
    <source>
        <dbReference type="ARBA" id="ARBA00022692"/>
    </source>
</evidence>
<dbReference type="Proteomes" id="UP000827986">
    <property type="component" value="Unassembled WGS sequence"/>
</dbReference>
<keyword evidence="2" id="KW-1003">Cell membrane</keyword>
<comment type="caution">
    <text evidence="14">The sequence shown here is derived from an EMBL/GenBank/DDBJ whole genome shotgun (WGS) entry which is preliminary data.</text>
</comment>
<dbReference type="Gene3D" id="2.60.40.10">
    <property type="entry name" value="Immunoglobulins"/>
    <property type="match status" value="1"/>
</dbReference>
<keyword evidence="11" id="KW-0393">Immunoglobulin domain</keyword>
<evidence type="ECO:0000256" key="6">
    <source>
        <dbReference type="ARBA" id="ARBA00022737"/>
    </source>
</evidence>
<evidence type="ECO:0000256" key="8">
    <source>
        <dbReference type="ARBA" id="ARBA00023136"/>
    </source>
</evidence>
<evidence type="ECO:0000256" key="5">
    <source>
        <dbReference type="ARBA" id="ARBA00022729"/>
    </source>
</evidence>
<keyword evidence="15" id="KW-1185">Reference proteome</keyword>
<dbReference type="Pfam" id="PF01462">
    <property type="entry name" value="LRRNT"/>
    <property type="match status" value="1"/>
</dbReference>
<evidence type="ECO:0000313" key="14">
    <source>
        <dbReference type="EMBL" id="KAH1179985.1"/>
    </source>
</evidence>
<dbReference type="InterPro" id="IPR036179">
    <property type="entry name" value="Ig-like_dom_sf"/>
</dbReference>
<dbReference type="InterPro" id="IPR003591">
    <property type="entry name" value="Leu-rich_rpt_typical-subtyp"/>
</dbReference>
<evidence type="ECO:0000256" key="3">
    <source>
        <dbReference type="ARBA" id="ARBA00022614"/>
    </source>
</evidence>
<organism evidence="14 15">
    <name type="scientific">Mauremys mutica</name>
    <name type="common">yellowpond turtle</name>
    <dbReference type="NCBI Taxonomy" id="74926"/>
    <lineage>
        <taxon>Eukaryota</taxon>
        <taxon>Metazoa</taxon>
        <taxon>Chordata</taxon>
        <taxon>Craniata</taxon>
        <taxon>Vertebrata</taxon>
        <taxon>Euteleostomi</taxon>
        <taxon>Archelosauria</taxon>
        <taxon>Testudinata</taxon>
        <taxon>Testudines</taxon>
        <taxon>Cryptodira</taxon>
        <taxon>Durocryptodira</taxon>
        <taxon>Testudinoidea</taxon>
        <taxon>Geoemydidae</taxon>
        <taxon>Geoemydinae</taxon>
        <taxon>Mauremys</taxon>
    </lineage>
</organism>
<dbReference type="PANTHER" id="PTHR24369:SF178">
    <property type="entry name" value="LEUCINE-RICH REPEAT AND IMMUNOGLOBULIN-LIKE DOMAIN-CONTAINING NOGO RECEPTOR-INTERACTING PROTEIN 1"/>
    <property type="match status" value="1"/>
</dbReference>
<evidence type="ECO:0000256" key="2">
    <source>
        <dbReference type="ARBA" id="ARBA00022475"/>
    </source>
</evidence>
<gene>
    <name evidence="14" type="ORF">KIL84_006035</name>
</gene>
<keyword evidence="9" id="KW-1015">Disulfide bond</keyword>
<dbReference type="InterPro" id="IPR000372">
    <property type="entry name" value="LRRNT"/>
</dbReference>
<proteinExistence type="predicted"/>
<feature type="transmembrane region" description="Helical" evidence="12">
    <location>
        <begin position="579"/>
        <end position="604"/>
    </location>
</feature>
<dbReference type="InterPro" id="IPR003599">
    <property type="entry name" value="Ig_sub"/>
</dbReference>
<dbReference type="InterPro" id="IPR007110">
    <property type="entry name" value="Ig-like_dom"/>
</dbReference>
<dbReference type="InterPro" id="IPR013098">
    <property type="entry name" value="Ig_I-set"/>
</dbReference>
<keyword evidence="4 12" id="KW-0812">Transmembrane</keyword>
<dbReference type="FunFam" id="2.60.40.10:FF:000076">
    <property type="entry name" value="Leucine-rich repeat and Ig domain-containing 4"/>
    <property type="match status" value="1"/>
</dbReference>
<dbReference type="Gene3D" id="3.80.10.10">
    <property type="entry name" value="Ribonuclease Inhibitor"/>
    <property type="match status" value="1"/>
</dbReference>
<dbReference type="SMART" id="SM00408">
    <property type="entry name" value="IGc2"/>
    <property type="match status" value="1"/>
</dbReference>
<dbReference type="InterPro" id="IPR032675">
    <property type="entry name" value="LRR_dom_sf"/>
</dbReference>
<keyword evidence="6" id="KW-0677">Repeat</keyword>
<reference evidence="14" key="1">
    <citation type="submission" date="2021-09" db="EMBL/GenBank/DDBJ databases">
        <title>The genome of Mauremys mutica provides insights into the evolution of semi-aquatic lifestyle.</title>
        <authorList>
            <person name="Gong S."/>
            <person name="Gao Y."/>
        </authorList>
    </citation>
    <scope>NUCLEOTIDE SEQUENCE</scope>
    <source>
        <strain evidence="14">MM-2020</strain>
        <tissue evidence="14">Muscle</tissue>
    </source>
</reference>
<evidence type="ECO:0000259" key="13">
    <source>
        <dbReference type="PROSITE" id="PS50835"/>
    </source>
</evidence>
<protein>
    <recommendedName>
        <fullName evidence="13">Ig-like domain-containing protein</fullName>
    </recommendedName>
</protein>
<accession>A0A9D4B4J6</accession>
<evidence type="ECO:0000256" key="7">
    <source>
        <dbReference type="ARBA" id="ARBA00022989"/>
    </source>
</evidence>
<dbReference type="SUPFAM" id="SSF52058">
    <property type="entry name" value="L domain-like"/>
    <property type="match status" value="1"/>
</dbReference>
<comment type="subcellular location">
    <subcellularLocation>
        <location evidence="1">Cell membrane</location>
        <topology evidence="1">Single-pass type I membrane protein</topology>
    </subcellularLocation>
</comment>
<dbReference type="SMART" id="SM00013">
    <property type="entry name" value="LRRNT"/>
    <property type="match status" value="1"/>
</dbReference>
<evidence type="ECO:0000256" key="10">
    <source>
        <dbReference type="ARBA" id="ARBA00023180"/>
    </source>
</evidence>
<keyword evidence="8 12" id="KW-0472">Membrane</keyword>
<dbReference type="InterPro" id="IPR003598">
    <property type="entry name" value="Ig_sub2"/>
</dbReference>
<dbReference type="Pfam" id="PF07679">
    <property type="entry name" value="I-set"/>
    <property type="match status" value="1"/>
</dbReference>
<evidence type="ECO:0000256" key="11">
    <source>
        <dbReference type="ARBA" id="ARBA00023319"/>
    </source>
</evidence>
<keyword evidence="7 12" id="KW-1133">Transmembrane helix</keyword>
<dbReference type="FunFam" id="3.80.10.10:FF:000014">
    <property type="entry name" value="Leucine-rich repeat and immunoglobulin-like domain-containing nogo receptor-interacting protein 1"/>
    <property type="match status" value="1"/>
</dbReference>
<dbReference type="SMART" id="SM00369">
    <property type="entry name" value="LRR_TYP"/>
    <property type="match status" value="10"/>
</dbReference>
<evidence type="ECO:0000313" key="15">
    <source>
        <dbReference type="Proteomes" id="UP000827986"/>
    </source>
</evidence>
<dbReference type="InterPro" id="IPR013783">
    <property type="entry name" value="Ig-like_fold"/>
</dbReference>
<name>A0A9D4B4J6_9SAUR</name>
<dbReference type="SUPFAM" id="SSF48726">
    <property type="entry name" value="Immunoglobulin"/>
    <property type="match status" value="1"/>
</dbReference>
<dbReference type="PANTHER" id="PTHR24369">
    <property type="entry name" value="ANTIGEN BSP, PUTATIVE-RELATED"/>
    <property type="match status" value="1"/>
</dbReference>
<evidence type="ECO:0000256" key="9">
    <source>
        <dbReference type="ARBA" id="ARBA00023157"/>
    </source>
</evidence>
<sequence>MLQQEPWGNGGVEPESLCCDLSWPCSQTPCQGHDYRQEAGKMVAGPFLDSPFSWACWHPLFFLALEALLTGSGWSCPSRCHCSSQDRSVFCNRRRLTTVPGGIPPESELLDLSKNRIRTLHQGMFSRLQPLKELDLSENIISNIEPGAFNSLQKLMTLRLKSNQLKIVPPGIFTGLPNLTILDISENKIVIFLDHSFKDLFNLRKLEAGDNHLVFISPQAFSGLLRLQQLTLEKCNLTGVPQLALSQLHHLVELRFKVLHISVLHNYSFRRLHRLNVLEIDRWPFLATLEPRSLLGLNLTSLSITKCNLSAVPYQAFRHLVYLQYLDLSHNPISVIHGKRLSDLSRLQEFHLSGGRLATIATSAFQGLNYFRLLNVSGNALRTLEEGVFHSVGNLEILRLDRNPLACDCRLLWIIRRRRRLNFGGQQPACASPTTVRGKVFKDFSDVLLPNHFTCRKSKIPDKTLQQVSVEEGDKATLSCKGEGDPHPTVYWVSPHDIRLDSNHKGRMRVFADGTLEIDYALAQDSGTYHCVASNVAGNDTLLAHLRVSKPSAQLGNDSFLFSNSSEAFQPSLIDVGTLVGVLAMGILPFLSSVAVCFVFIFFWSKSKGKVKHHATFEFVPHHPHAAWNKPRSSGGGGKFAMKLM</sequence>
<dbReference type="InterPro" id="IPR050541">
    <property type="entry name" value="LRR_TM_domain-containing"/>
</dbReference>
<dbReference type="AlphaFoldDB" id="A0A9D4B4J6"/>
<evidence type="ECO:0000256" key="1">
    <source>
        <dbReference type="ARBA" id="ARBA00004251"/>
    </source>
</evidence>
<dbReference type="InterPro" id="IPR001611">
    <property type="entry name" value="Leu-rich_rpt"/>
</dbReference>
<dbReference type="PROSITE" id="PS50835">
    <property type="entry name" value="IG_LIKE"/>
    <property type="match status" value="1"/>
</dbReference>
<dbReference type="SMART" id="SM00409">
    <property type="entry name" value="IG"/>
    <property type="match status" value="1"/>
</dbReference>
<keyword evidence="10" id="KW-0325">Glycoprotein</keyword>
<dbReference type="SMART" id="SM00365">
    <property type="entry name" value="LRR_SD22"/>
    <property type="match status" value="3"/>
</dbReference>
<keyword evidence="5" id="KW-0732">Signal</keyword>
<dbReference type="GO" id="GO:0005886">
    <property type="term" value="C:plasma membrane"/>
    <property type="evidence" value="ECO:0007669"/>
    <property type="project" value="UniProtKB-SubCell"/>
</dbReference>
<dbReference type="PROSITE" id="PS51450">
    <property type="entry name" value="LRR"/>
    <property type="match status" value="2"/>
</dbReference>
<dbReference type="Pfam" id="PF13855">
    <property type="entry name" value="LRR_8"/>
    <property type="match status" value="2"/>
</dbReference>
<evidence type="ECO:0000256" key="12">
    <source>
        <dbReference type="SAM" id="Phobius"/>
    </source>
</evidence>
<keyword evidence="3" id="KW-0433">Leucine-rich repeat</keyword>
<feature type="domain" description="Ig-like" evidence="13">
    <location>
        <begin position="461"/>
        <end position="549"/>
    </location>
</feature>
<dbReference type="EMBL" id="JAHDVG010000471">
    <property type="protein sequence ID" value="KAH1179985.1"/>
    <property type="molecule type" value="Genomic_DNA"/>
</dbReference>